<sequence>MINPLSSAPPPPPQGQRTSPALSDEQKTLISDTLENVDADNLSQAQALEIVETFAAAGINPSKELASTLADAGFDARTIGDLANSAPPVPQATSEQVDLSDLVDYLDTLLEKVSGTALSETDKTSVYDGLRERFGLNDGESILNVTA</sequence>
<feature type="region of interest" description="Disordered" evidence="1">
    <location>
        <begin position="1"/>
        <end position="25"/>
    </location>
</feature>
<protein>
    <submittedName>
        <fullName evidence="2">Uncharacterized protein</fullName>
    </submittedName>
</protein>
<dbReference type="RefSeq" id="WP_344938001.1">
    <property type="nucleotide sequence ID" value="NZ_BAABDM010000008.1"/>
</dbReference>
<gene>
    <name evidence="2" type="ORF">GCM10022414_32170</name>
</gene>
<evidence type="ECO:0000313" key="2">
    <source>
        <dbReference type="EMBL" id="GAA4103675.1"/>
    </source>
</evidence>
<reference evidence="3" key="1">
    <citation type="journal article" date="2019" name="Int. J. Syst. Evol. Microbiol.">
        <title>The Global Catalogue of Microorganisms (GCM) 10K type strain sequencing project: providing services to taxonomists for standard genome sequencing and annotation.</title>
        <authorList>
            <consortium name="The Broad Institute Genomics Platform"/>
            <consortium name="The Broad Institute Genome Sequencing Center for Infectious Disease"/>
            <person name="Wu L."/>
            <person name="Ma J."/>
        </authorList>
    </citation>
    <scope>NUCLEOTIDE SEQUENCE [LARGE SCALE GENOMIC DNA]</scope>
    <source>
        <strain evidence="3">JCM 17304</strain>
    </source>
</reference>
<dbReference type="Proteomes" id="UP001500392">
    <property type="component" value="Unassembled WGS sequence"/>
</dbReference>
<evidence type="ECO:0000256" key="1">
    <source>
        <dbReference type="SAM" id="MobiDB-lite"/>
    </source>
</evidence>
<organism evidence="2 3">
    <name type="scientific">Zhongshania borealis</name>
    <dbReference type="NCBI Taxonomy" id="889488"/>
    <lineage>
        <taxon>Bacteria</taxon>
        <taxon>Pseudomonadati</taxon>
        <taxon>Pseudomonadota</taxon>
        <taxon>Gammaproteobacteria</taxon>
        <taxon>Cellvibrionales</taxon>
        <taxon>Spongiibacteraceae</taxon>
        <taxon>Zhongshania</taxon>
    </lineage>
</organism>
<keyword evidence="3" id="KW-1185">Reference proteome</keyword>
<comment type="caution">
    <text evidence="2">The sequence shown here is derived from an EMBL/GenBank/DDBJ whole genome shotgun (WGS) entry which is preliminary data.</text>
</comment>
<proteinExistence type="predicted"/>
<dbReference type="EMBL" id="BAABDM010000008">
    <property type="protein sequence ID" value="GAA4103675.1"/>
    <property type="molecule type" value="Genomic_DNA"/>
</dbReference>
<accession>A0ABP7X3A3</accession>
<name>A0ABP7X3A3_9GAMM</name>
<evidence type="ECO:0000313" key="3">
    <source>
        <dbReference type="Proteomes" id="UP001500392"/>
    </source>
</evidence>